<sequence>MKPALAQGKLGRADAAAVSGRQALFPGSEAILAAISAGETARAPRGERLPDGYTCGGIRRSTAYSALRMSVFEQYQGRNSGLPRIAPDEF</sequence>
<reference evidence="1 2" key="1">
    <citation type="journal article" date="2018" name="Aquat. Microb. Ecol.">
        <title>Gammaproteobacterial methanotrophs dominate.</title>
        <authorList>
            <person name="Rissanen A.J."/>
            <person name="Saarenheimo J."/>
            <person name="Tiirola M."/>
            <person name="Peura S."/>
            <person name="Aalto S.L."/>
            <person name="Karvinen A."/>
            <person name="Nykanen H."/>
        </authorList>
    </citation>
    <scope>NUCLEOTIDE SEQUENCE [LARGE SCALE GENOMIC DNA]</scope>
    <source>
        <strain evidence="1">AMbin10</strain>
    </source>
</reference>
<proteinExistence type="predicted"/>
<protein>
    <submittedName>
        <fullName evidence="1">Uncharacterized protein</fullName>
    </submittedName>
</protein>
<organism evidence="1 2">
    <name type="scientific">Candidatus Methylumidiphilus alinenensis</name>
    <dbReference type="NCBI Taxonomy" id="2202197"/>
    <lineage>
        <taxon>Bacteria</taxon>
        <taxon>Pseudomonadati</taxon>
        <taxon>Pseudomonadota</taxon>
        <taxon>Gammaproteobacteria</taxon>
        <taxon>Methylococcales</taxon>
        <taxon>Candidatus Methylumidiphilus</taxon>
    </lineage>
</organism>
<dbReference type="AlphaFoldDB" id="A0A2W4SPK8"/>
<evidence type="ECO:0000313" key="1">
    <source>
        <dbReference type="EMBL" id="PZN77110.1"/>
    </source>
</evidence>
<dbReference type="Proteomes" id="UP000249396">
    <property type="component" value="Unassembled WGS sequence"/>
</dbReference>
<gene>
    <name evidence="1" type="ORF">DM484_15260</name>
</gene>
<name>A0A2W4SPK8_9GAMM</name>
<accession>A0A2W4SPK8</accession>
<comment type="caution">
    <text evidence="1">The sequence shown here is derived from an EMBL/GenBank/DDBJ whole genome shotgun (WGS) entry which is preliminary data.</text>
</comment>
<evidence type="ECO:0000313" key="2">
    <source>
        <dbReference type="Proteomes" id="UP000249396"/>
    </source>
</evidence>
<dbReference type="EMBL" id="QJPH01000344">
    <property type="protein sequence ID" value="PZN77110.1"/>
    <property type="molecule type" value="Genomic_DNA"/>
</dbReference>